<keyword evidence="3" id="KW-1185">Reference proteome</keyword>
<gene>
    <name evidence="2" type="ORF">QVD17_02207</name>
</gene>
<reference evidence="2" key="1">
    <citation type="journal article" date="2023" name="bioRxiv">
        <title>Improved chromosome-level genome assembly for marigold (Tagetes erecta).</title>
        <authorList>
            <person name="Jiang F."/>
            <person name="Yuan L."/>
            <person name="Wang S."/>
            <person name="Wang H."/>
            <person name="Xu D."/>
            <person name="Wang A."/>
            <person name="Fan W."/>
        </authorList>
    </citation>
    <scope>NUCLEOTIDE SEQUENCE</scope>
    <source>
        <strain evidence="2">WSJ</strain>
        <tissue evidence="2">Leaf</tissue>
    </source>
</reference>
<dbReference type="EMBL" id="JAUHHV010000001">
    <property type="protein sequence ID" value="KAK1436427.1"/>
    <property type="molecule type" value="Genomic_DNA"/>
</dbReference>
<keyword evidence="1" id="KW-0472">Membrane</keyword>
<comment type="caution">
    <text evidence="2">The sequence shown here is derived from an EMBL/GenBank/DDBJ whole genome shotgun (WGS) entry which is preliminary data.</text>
</comment>
<name>A0AAD8P8U0_TARER</name>
<protein>
    <submittedName>
        <fullName evidence="2">Uncharacterized protein</fullName>
    </submittedName>
</protein>
<evidence type="ECO:0000256" key="1">
    <source>
        <dbReference type="SAM" id="Phobius"/>
    </source>
</evidence>
<dbReference type="Proteomes" id="UP001229421">
    <property type="component" value="Unassembled WGS sequence"/>
</dbReference>
<keyword evidence="1" id="KW-0812">Transmembrane</keyword>
<organism evidence="2 3">
    <name type="scientific">Tagetes erecta</name>
    <name type="common">African marigold</name>
    <dbReference type="NCBI Taxonomy" id="13708"/>
    <lineage>
        <taxon>Eukaryota</taxon>
        <taxon>Viridiplantae</taxon>
        <taxon>Streptophyta</taxon>
        <taxon>Embryophyta</taxon>
        <taxon>Tracheophyta</taxon>
        <taxon>Spermatophyta</taxon>
        <taxon>Magnoliopsida</taxon>
        <taxon>eudicotyledons</taxon>
        <taxon>Gunneridae</taxon>
        <taxon>Pentapetalae</taxon>
        <taxon>asterids</taxon>
        <taxon>campanulids</taxon>
        <taxon>Asterales</taxon>
        <taxon>Asteraceae</taxon>
        <taxon>Asteroideae</taxon>
        <taxon>Heliantheae alliance</taxon>
        <taxon>Tageteae</taxon>
        <taxon>Tagetes</taxon>
    </lineage>
</organism>
<dbReference type="AlphaFoldDB" id="A0AAD8P8U0"/>
<proteinExistence type="predicted"/>
<accession>A0AAD8P8U0</accession>
<sequence length="77" mass="9126">MMQKSLVIHAYVMFVFKRMLWHSSIICVRHHFMLDGIESLLCIALLYSCIQQYVFSLFKNKTQVLVFLGTNICFYVN</sequence>
<evidence type="ECO:0000313" key="3">
    <source>
        <dbReference type="Proteomes" id="UP001229421"/>
    </source>
</evidence>
<keyword evidence="1" id="KW-1133">Transmembrane helix</keyword>
<feature type="transmembrane region" description="Helical" evidence="1">
    <location>
        <begin position="6"/>
        <end position="28"/>
    </location>
</feature>
<feature type="transmembrane region" description="Helical" evidence="1">
    <location>
        <begin position="40"/>
        <end position="58"/>
    </location>
</feature>
<evidence type="ECO:0000313" key="2">
    <source>
        <dbReference type="EMBL" id="KAK1436427.1"/>
    </source>
</evidence>